<dbReference type="AlphaFoldDB" id="A0A0G2HR24"/>
<gene>
    <name evidence="1" type="ORF">EMCG_05062</name>
</gene>
<dbReference type="Proteomes" id="UP000034164">
    <property type="component" value="Unassembled WGS sequence"/>
</dbReference>
<proteinExistence type="predicted"/>
<reference evidence="2" key="1">
    <citation type="journal article" date="2015" name="PLoS Genet.">
        <title>The dynamic genome and transcriptome of the human fungal pathogen Blastomyces and close relative Emmonsia.</title>
        <authorList>
            <person name="Munoz J.F."/>
            <person name="Gauthier G.M."/>
            <person name="Desjardins C.A."/>
            <person name="Gallo J.E."/>
            <person name="Holder J."/>
            <person name="Sullivan T.D."/>
            <person name="Marty A.J."/>
            <person name="Carmen J.C."/>
            <person name="Chen Z."/>
            <person name="Ding L."/>
            <person name="Gujja S."/>
            <person name="Magrini V."/>
            <person name="Misas E."/>
            <person name="Mitreva M."/>
            <person name="Priest M."/>
            <person name="Saif S."/>
            <person name="Whiston E.A."/>
            <person name="Young S."/>
            <person name="Zeng Q."/>
            <person name="Goldman W.E."/>
            <person name="Mardis E.R."/>
            <person name="Taylor J.W."/>
            <person name="McEwen J.G."/>
            <person name="Clay O.K."/>
            <person name="Klein B.S."/>
            <person name="Cuomo C.A."/>
        </authorList>
    </citation>
    <scope>NUCLEOTIDE SEQUENCE [LARGE SCALE GENOMIC DNA]</scope>
    <source>
        <strain evidence="2">UAMH 3008</strain>
    </source>
</reference>
<evidence type="ECO:0000313" key="1">
    <source>
        <dbReference type="EMBL" id="KKZ60140.1"/>
    </source>
</evidence>
<dbReference type="EMBL" id="LCZI01001578">
    <property type="protein sequence ID" value="KKZ60140.1"/>
    <property type="molecule type" value="Genomic_DNA"/>
</dbReference>
<accession>A0A0G2HR24</accession>
<sequence>MVKCDHVAWLELIEGDAGPHLIYGWRLACLLKELEAPGEQHPQVTFFIGWKRKNEALRQFCNGQFRPRNRHQSNAINLHLDPASVTSQHSQFFADWDCTRWDILPAVNSPKTCHCEEIISVNWPHRALSDPYDLIIARLLFQFCDVVCIFVDDIGGAEKTCSLLNA</sequence>
<name>A0A0G2HR24_9EURO</name>
<evidence type="ECO:0000313" key="2">
    <source>
        <dbReference type="Proteomes" id="UP000034164"/>
    </source>
</evidence>
<comment type="caution">
    <text evidence="1">The sequence shown here is derived from an EMBL/GenBank/DDBJ whole genome shotgun (WGS) entry which is preliminary data.</text>
</comment>
<dbReference type="VEuPathDB" id="FungiDB:EMCG_05062"/>
<organism evidence="1 2">
    <name type="scientific">[Emmonsia] crescens</name>
    <dbReference type="NCBI Taxonomy" id="73230"/>
    <lineage>
        <taxon>Eukaryota</taxon>
        <taxon>Fungi</taxon>
        <taxon>Dikarya</taxon>
        <taxon>Ascomycota</taxon>
        <taxon>Pezizomycotina</taxon>
        <taxon>Eurotiomycetes</taxon>
        <taxon>Eurotiomycetidae</taxon>
        <taxon>Onygenales</taxon>
        <taxon>Ajellomycetaceae</taxon>
        <taxon>Emergomyces</taxon>
    </lineage>
</organism>
<protein>
    <submittedName>
        <fullName evidence="1">Uncharacterized protein</fullName>
    </submittedName>
</protein>
<dbReference type="OrthoDB" id="4187712at2759"/>